<feature type="region of interest" description="Disordered" evidence="1">
    <location>
        <begin position="195"/>
        <end position="227"/>
    </location>
</feature>
<dbReference type="OrthoDB" id="2424516at2759"/>
<dbReference type="Proteomes" id="UP000265703">
    <property type="component" value="Unassembled WGS sequence"/>
</dbReference>
<sequence>MIIFVFLTVVKTQFTAECLKVLKSRGNLEAEETEHLRYIGDLNIIGKCYPESSEIGRKVLKWKQDFKNNKNSDQINNFWDLQVKKYNIEMEIKLFEGRSKLLEKQRTQHILDTTREVRNQSILLQEEVTKKIENRVTGRKRAREEKTNQPSKKRTSSGKKVGIQLKFLSARKHIYGNKLISVREILLPDGNKVEKATPLNLLPSDDDDSPDDKEHSELDNDEDIPAPEETLNSVLNASKSWILPSGKKVQRPNRYTALWAHGNRCDSEDLLLHHRGVEQGSCSVDVGEWEFAVNATGSMAISDRCRLARINQSILNGLLNCNLNDEQVKKVNVLFRI</sequence>
<dbReference type="EMBL" id="QKYT01000326">
    <property type="protein sequence ID" value="RIA87111.1"/>
    <property type="molecule type" value="Genomic_DNA"/>
</dbReference>
<proteinExistence type="predicted"/>
<evidence type="ECO:0000256" key="1">
    <source>
        <dbReference type="SAM" id="MobiDB-lite"/>
    </source>
</evidence>
<comment type="caution">
    <text evidence="2">The sequence shown here is derived from an EMBL/GenBank/DDBJ whole genome shotgun (WGS) entry which is preliminary data.</text>
</comment>
<name>A0A397SW39_9GLOM</name>
<protein>
    <submittedName>
        <fullName evidence="2">Uncharacterized protein</fullName>
    </submittedName>
</protein>
<organism evidence="2 3">
    <name type="scientific">Glomus cerebriforme</name>
    <dbReference type="NCBI Taxonomy" id="658196"/>
    <lineage>
        <taxon>Eukaryota</taxon>
        <taxon>Fungi</taxon>
        <taxon>Fungi incertae sedis</taxon>
        <taxon>Mucoromycota</taxon>
        <taxon>Glomeromycotina</taxon>
        <taxon>Glomeromycetes</taxon>
        <taxon>Glomerales</taxon>
        <taxon>Glomeraceae</taxon>
        <taxon>Glomus</taxon>
    </lineage>
</organism>
<feature type="compositionally biased region" description="Basic and acidic residues" evidence="1">
    <location>
        <begin position="134"/>
        <end position="147"/>
    </location>
</feature>
<gene>
    <name evidence="2" type="ORF">C1645_740372</name>
</gene>
<accession>A0A397SW39</accession>
<dbReference type="AlphaFoldDB" id="A0A397SW39"/>
<keyword evidence="3" id="KW-1185">Reference proteome</keyword>
<feature type="region of interest" description="Disordered" evidence="1">
    <location>
        <begin position="134"/>
        <end position="159"/>
    </location>
</feature>
<reference evidence="2 3" key="1">
    <citation type="submission" date="2018-06" db="EMBL/GenBank/DDBJ databases">
        <title>Comparative genomics reveals the genomic features of Rhizophagus irregularis, R. cerebriforme, R. diaphanum and Gigaspora rosea, and their symbiotic lifestyle signature.</title>
        <authorList>
            <person name="Morin E."/>
            <person name="San Clemente H."/>
            <person name="Chen E.C.H."/>
            <person name="De La Providencia I."/>
            <person name="Hainaut M."/>
            <person name="Kuo A."/>
            <person name="Kohler A."/>
            <person name="Murat C."/>
            <person name="Tang N."/>
            <person name="Roy S."/>
            <person name="Loubradou J."/>
            <person name="Henrissat B."/>
            <person name="Grigoriev I.V."/>
            <person name="Corradi N."/>
            <person name="Roux C."/>
            <person name="Martin F.M."/>
        </authorList>
    </citation>
    <scope>NUCLEOTIDE SEQUENCE [LARGE SCALE GENOMIC DNA]</scope>
    <source>
        <strain evidence="2 3">DAOM 227022</strain>
    </source>
</reference>
<evidence type="ECO:0000313" key="3">
    <source>
        <dbReference type="Proteomes" id="UP000265703"/>
    </source>
</evidence>
<evidence type="ECO:0000313" key="2">
    <source>
        <dbReference type="EMBL" id="RIA87111.1"/>
    </source>
</evidence>